<feature type="region of interest" description="Disordered" evidence="1">
    <location>
        <begin position="151"/>
        <end position="170"/>
    </location>
</feature>
<proteinExistence type="predicted"/>
<protein>
    <submittedName>
        <fullName evidence="2">Uncharacterized protein</fullName>
    </submittedName>
</protein>
<organism evidence="2 3">
    <name type="scientific">Monilinia fructicola</name>
    <name type="common">Brown rot fungus</name>
    <name type="synonym">Ciboria fructicola</name>
    <dbReference type="NCBI Taxonomy" id="38448"/>
    <lineage>
        <taxon>Eukaryota</taxon>
        <taxon>Fungi</taxon>
        <taxon>Dikarya</taxon>
        <taxon>Ascomycota</taxon>
        <taxon>Pezizomycotina</taxon>
        <taxon>Leotiomycetes</taxon>
        <taxon>Helotiales</taxon>
        <taxon>Sclerotiniaceae</taxon>
        <taxon>Monilinia</taxon>
    </lineage>
</organism>
<name>A0A5M9K021_MONFR</name>
<reference evidence="2 3" key="1">
    <citation type="submission" date="2019-06" db="EMBL/GenBank/DDBJ databases">
        <title>Genome Sequence of the Brown Rot Fungal Pathogen Monilinia fructicola.</title>
        <authorList>
            <person name="De Miccolis Angelini R.M."/>
            <person name="Landi L."/>
            <person name="Abate D."/>
            <person name="Pollastro S."/>
            <person name="Romanazzi G."/>
            <person name="Faretra F."/>
        </authorList>
    </citation>
    <scope>NUCLEOTIDE SEQUENCE [LARGE SCALE GENOMIC DNA]</scope>
    <source>
        <strain evidence="2 3">Mfrc123</strain>
    </source>
</reference>
<evidence type="ECO:0000313" key="3">
    <source>
        <dbReference type="Proteomes" id="UP000322873"/>
    </source>
</evidence>
<dbReference type="EMBL" id="VICG01000002">
    <property type="protein sequence ID" value="KAA8575144.1"/>
    <property type="molecule type" value="Genomic_DNA"/>
</dbReference>
<dbReference type="AlphaFoldDB" id="A0A5M9K021"/>
<dbReference type="Proteomes" id="UP000322873">
    <property type="component" value="Unassembled WGS sequence"/>
</dbReference>
<feature type="compositionally biased region" description="Basic and acidic residues" evidence="1">
    <location>
        <begin position="92"/>
        <end position="121"/>
    </location>
</feature>
<comment type="caution">
    <text evidence="2">The sequence shown here is derived from an EMBL/GenBank/DDBJ whole genome shotgun (WGS) entry which is preliminary data.</text>
</comment>
<feature type="compositionally biased region" description="Acidic residues" evidence="1">
    <location>
        <begin position="160"/>
        <end position="170"/>
    </location>
</feature>
<dbReference type="OrthoDB" id="5226533at2759"/>
<gene>
    <name evidence="2" type="ORF">EYC84_004351</name>
</gene>
<feature type="compositionally biased region" description="Low complexity" evidence="1">
    <location>
        <begin position="122"/>
        <end position="136"/>
    </location>
</feature>
<keyword evidence="3" id="KW-1185">Reference proteome</keyword>
<feature type="region of interest" description="Disordered" evidence="1">
    <location>
        <begin position="81"/>
        <end position="144"/>
    </location>
</feature>
<accession>A0A5M9K021</accession>
<evidence type="ECO:0000313" key="2">
    <source>
        <dbReference type="EMBL" id="KAA8575144.1"/>
    </source>
</evidence>
<dbReference type="VEuPathDB" id="FungiDB:MFRU_002g02680"/>
<sequence>MTSPTPTNAGTSMDASGITAEIKALAMSGQENFVPAAEEASQASHSFLSLAPKTSVGYPYPAAQLSKLPGASTPRNLVDIGHTRVAAGGDEFGEKRVGDDTNHAKGSGDTDAEKELGKASRSESMSSEASNSTTSSVGTQKGMSSKRFLKLGPVHFGEEGLGDWSEEVVE</sequence>
<evidence type="ECO:0000256" key="1">
    <source>
        <dbReference type="SAM" id="MobiDB-lite"/>
    </source>
</evidence>